<protein>
    <submittedName>
        <fullName evidence="2">Uncharacterized protein</fullName>
    </submittedName>
</protein>
<reference evidence="2" key="1">
    <citation type="submission" date="2022-11" db="EMBL/GenBank/DDBJ databases">
        <title>Parathalassolutuus dongxingensis gen. nov., sp. nov., a novel member of family Oceanospirillaceae isolated from a coastal shrimp pond in Guangxi, China.</title>
        <authorList>
            <person name="Chen H."/>
        </authorList>
    </citation>
    <scope>NUCLEOTIDE SEQUENCE</scope>
    <source>
        <strain evidence="2">G-43</strain>
    </source>
</reference>
<organism evidence="2 3">
    <name type="scientific">Parathalassolituus penaei</name>
    <dbReference type="NCBI Taxonomy" id="2997323"/>
    <lineage>
        <taxon>Bacteria</taxon>
        <taxon>Pseudomonadati</taxon>
        <taxon>Pseudomonadota</taxon>
        <taxon>Gammaproteobacteria</taxon>
        <taxon>Oceanospirillales</taxon>
        <taxon>Oceanospirillaceae</taxon>
        <taxon>Parathalassolituus</taxon>
    </lineage>
</organism>
<gene>
    <name evidence="2" type="ORF">OUO13_05340</name>
</gene>
<dbReference type="EMBL" id="JAPNOA010000018">
    <property type="protein sequence ID" value="MCY0964603.1"/>
    <property type="molecule type" value="Genomic_DNA"/>
</dbReference>
<dbReference type="AlphaFoldDB" id="A0A9X3EL24"/>
<proteinExistence type="predicted"/>
<keyword evidence="1" id="KW-0732">Signal</keyword>
<comment type="caution">
    <text evidence="2">The sequence shown here is derived from an EMBL/GenBank/DDBJ whole genome shotgun (WGS) entry which is preliminary data.</text>
</comment>
<feature type="chain" id="PRO_5040924397" evidence="1">
    <location>
        <begin position="23"/>
        <end position="140"/>
    </location>
</feature>
<evidence type="ECO:0000256" key="1">
    <source>
        <dbReference type="SAM" id="SignalP"/>
    </source>
</evidence>
<evidence type="ECO:0000313" key="2">
    <source>
        <dbReference type="EMBL" id="MCY0964603.1"/>
    </source>
</evidence>
<feature type="signal peptide" evidence="1">
    <location>
        <begin position="1"/>
        <end position="22"/>
    </location>
</feature>
<keyword evidence="3" id="KW-1185">Reference proteome</keyword>
<evidence type="ECO:0000313" key="3">
    <source>
        <dbReference type="Proteomes" id="UP001150830"/>
    </source>
</evidence>
<name>A0A9X3EL24_9GAMM</name>
<dbReference type="RefSeq" id="WP_283172818.1">
    <property type="nucleotide sequence ID" value="NZ_JAPNOA010000018.1"/>
</dbReference>
<dbReference type="Proteomes" id="UP001150830">
    <property type="component" value="Unassembled WGS sequence"/>
</dbReference>
<sequence>MIKHVCLLGAVGLLGLSSLVSANGVTPIVGNNQNNEIFYIEFDSKPYRFERETPSTTGGRSIVTASENIACEFESKGANAREFHCAADAPAPLAGTRYRAERVKGRCEDEDDEFRYVCVEGCDTQADAPREMFQGYWDCE</sequence>
<accession>A0A9X3EL24</accession>